<dbReference type="InterPro" id="IPR039847">
    <property type="entry name" value="Ubox5"/>
</dbReference>
<evidence type="ECO:0000313" key="2">
    <source>
        <dbReference type="Proteomes" id="UP000887565"/>
    </source>
</evidence>
<dbReference type="Pfam" id="PF19318">
    <property type="entry name" value="DUF5918"/>
    <property type="match status" value="1"/>
</dbReference>
<proteinExistence type="predicted"/>
<name>A0A915HYJ7_ROMCU</name>
<dbReference type="GO" id="GO:0000209">
    <property type="term" value="P:protein polyubiquitination"/>
    <property type="evidence" value="ECO:0007669"/>
    <property type="project" value="TreeGrafter"/>
</dbReference>
<reference evidence="3" key="1">
    <citation type="submission" date="2022-11" db="UniProtKB">
        <authorList>
            <consortium name="WormBaseParasite"/>
        </authorList>
    </citation>
    <scope>IDENTIFICATION</scope>
</reference>
<dbReference type="GO" id="GO:0034450">
    <property type="term" value="F:ubiquitin-ubiquitin ligase activity"/>
    <property type="evidence" value="ECO:0007669"/>
    <property type="project" value="TreeGrafter"/>
</dbReference>
<evidence type="ECO:0000313" key="3">
    <source>
        <dbReference type="WBParaSite" id="nRc.2.0.1.t06911-RA"/>
    </source>
</evidence>
<dbReference type="GO" id="GO:0031625">
    <property type="term" value="F:ubiquitin protein ligase binding"/>
    <property type="evidence" value="ECO:0007669"/>
    <property type="project" value="TreeGrafter"/>
</dbReference>
<dbReference type="GO" id="GO:0005634">
    <property type="term" value="C:nucleus"/>
    <property type="evidence" value="ECO:0007669"/>
    <property type="project" value="TreeGrafter"/>
</dbReference>
<accession>A0A915HYJ7</accession>
<dbReference type="Gene3D" id="3.30.40.10">
    <property type="entry name" value="Zinc/RING finger domain, C3HC4 (zinc finger)"/>
    <property type="match status" value="1"/>
</dbReference>
<evidence type="ECO:0000259" key="1">
    <source>
        <dbReference type="PROSITE" id="PS51698"/>
    </source>
</evidence>
<dbReference type="PANTHER" id="PTHR13492:SF2">
    <property type="entry name" value="RING FINGER PROTEIN 37"/>
    <property type="match status" value="1"/>
</dbReference>
<feature type="domain" description="U-box" evidence="1">
    <location>
        <begin position="200"/>
        <end position="280"/>
    </location>
</feature>
<sequence>MFINICQTSYVKKIVSDKIASEDNPPENLLEDCPKKIGRSSGFMAERFVKNPVTITLEFREKIRIEKMDIGLRLGAQQTTALQLFAGEAENFLYKTGVFYIGIFDKLEKVRFERKMRDSSTVNDEIGVKILNFFHSESIDSCKFLSIKINRANHVACIGWLKIFVDCELPNLQNFDATTDSLILPTVRFMSPTNEINNDDIPEDFVDPITCHCMSLPVTLPCGHTIDKSTLDKYINVEATMGRKANDPFTGVAFEGESRPLPNRALKERIDRYFLNNPDLARKENFGYTICDGKTFELNYNF</sequence>
<dbReference type="InterPro" id="IPR003613">
    <property type="entry name" value="Ubox_domain"/>
</dbReference>
<dbReference type="Pfam" id="PF04564">
    <property type="entry name" value="U-box"/>
    <property type="match status" value="1"/>
</dbReference>
<dbReference type="AlphaFoldDB" id="A0A915HYJ7"/>
<dbReference type="SUPFAM" id="SSF57850">
    <property type="entry name" value="RING/U-box"/>
    <property type="match status" value="1"/>
</dbReference>
<dbReference type="Proteomes" id="UP000887565">
    <property type="component" value="Unplaced"/>
</dbReference>
<dbReference type="PROSITE" id="PS51698">
    <property type="entry name" value="U_BOX"/>
    <property type="match status" value="1"/>
</dbReference>
<dbReference type="InterPro" id="IPR013083">
    <property type="entry name" value="Znf_RING/FYVE/PHD"/>
</dbReference>
<dbReference type="SMART" id="SM00504">
    <property type="entry name" value="Ubox"/>
    <property type="match status" value="1"/>
</dbReference>
<dbReference type="CDD" id="cd16660">
    <property type="entry name" value="RING-Ubox_RNF37"/>
    <property type="match status" value="1"/>
</dbReference>
<keyword evidence="2" id="KW-1185">Reference proteome</keyword>
<dbReference type="InterPro" id="IPR039925">
    <property type="entry name" value="RNF37_RING-Ubox"/>
</dbReference>
<organism evidence="2 3">
    <name type="scientific">Romanomermis culicivorax</name>
    <name type="common">Nematode worm</name>
    <dbReference type="NCBI Taxonomy" id="13658"/>
    <lineage>
        <taxon>Eukaryota</taxon>
        <taxon>Metazoa</taxon>
        <taxon>Ecdysozoa</taxon>
        <taxon>Nematoda</taxon>
        <taxon>Enoplea</taxon>
        <taxon>Dorylaimia</taxon>
        <taxon>Mermithida</taxon>
        <taxon>Mermithoidea</taxon>
        <taxon>Mermithidae</taxon>
        <taxon>Romanomermis</taxon>
    </lineage>
</organism>
<dbReference type="InterPro" id="IPR045696">
    <property type="entry name" value="Ubox5_N"/>
</dbReference>
<dbReference type="PANTHER" id="PTHR13492">
    <property type="entry name" value="RING FINGER PROTEIN 37"/>
    <property type="match status" value="1"/>
</dbReference>
<protein>
    <submittedName>
        <fullName evidence="3">U-box domain-containing protein</fullName>
    </submittedName>
</protein>
<dbReference type="WBParaSite" id="nRc.2.0.1.t06911-RA">
    <property type="protein sequence ID" value="nRc.2.0.1.t06911-RA"/>
    <property type="gene ID" value="nRc.2.0.1.g06911"/>
</dbReference>